<dbReference type="AlphaFoldDB" id="A0AAV7N7E6"/>
<name>A0AAV7N7E6_PLEWA</name>
<proteinExistence type="predicted"/>
<accession>A0AAV7N7E6</accession>
<protein>
    <submittedName>
        <fullName evidence="2">Uncharacterized protein</fullName>
    </submittedName>
</protein>
<feature type="region of interest" description="Disordered" evidence="1">
    <location>
        <begin position="1"/>
        <end position="28"/>
    </location>
</feature>
<keyword evidence="3" id="KW-1185">Reference proteome</keyword>
<gene>
    <name evidence="2" type="ORF">NDU88_007813</name>
</gene>
<reference evidence="2" key="1">
    <citation type="journal article" date="2022" name="bioRxiv">
        <title>Sequencing and chromosome-scale assembly of the giantPleurodeles waltlgenome.</title>
        <authorList>
            <person name="Brown T."/>
            <person name="Elewa A."/>
            <person name="Iarovenko S."/>
            <person name="Subramanian E."/>
            <person name="Araus A.J."/>
            <person name="Petzold A."/>
            <person name="Susuki M."/>
            <person name="Suzuki K.-i.T."/>
            <person name="Hayashi T."/>
            <person name="Toyoda A."/>
            <person name="Oliveira C."/>
            <person name="Osipova E."/>
            <person name="Leigh N.D."/>
            <person name="Simon A."/>
            <person name="Yun M.H."/>
        </authorList>
    </citation>
    <scope>NUCLEOTIDE SEQUENCE</scope>
    <source>
        <strain evidence="2">20211129_DDA</strain>
        <tissue evidence="2">Liver</tissue>
    </source>
</reference>
<dbReference type="Proteomes" id="UP001066276">
    <property type="component" value="Chromosome 9"/>
</dbReference>
<evidence type="ECO:0000313" key="3">
    <source>
        <dbReference type="Proteomes" id="UP001066276"/>
    </source>
</evidence>
<evidence type="ECO:0000313" key="2">
    <source>
        <dbReference type="EMBL" id="KAJ1110462.1"/>
    </source>
</evidence>
<dbReference type="EMBL" id="JANPWB010000013">
    <property type="protein sequence ID" value="KAJ1110462.1"/>
    <property type="molecule type" value="Genomic_DNA"/>
</dbReference>
<sequence length="134" mass="14990">MTDVQQAKAEVGLNDPSEYHDSELSPQPFIDEYGQHESWKEVNSNPKADTNNDIEEQKSYITLDNCYPKQSCRASSTLGGHKKVTISEDNWVKGTSLQNDWVADNPGSLKPVTSFWVSCHQLGYVPVHPHMGQA</sequence>
<evidence type="ECO:0000256" key="1">
    <source>
        <dbReference type="SAM" id="MobiDB-lite"/>
    </source>
</evidence>
<organism evidence="2 3">
    <name type="scientific">Pleurodeles waltl</name>
    <name type="common">Iberian ribbed newt</name>
    <dbReference type="NCBI Taxonomy" id="8319"/>
    <lineage>
        <taxon>Eukaryota</taxon>
        <taxon>Metazoa</taxon>
        <taxon>Chordata</taxon>
        <taxon>Craniata</taxon>
        <taxon>Vertebrata</taxon>
        <taxon>Euteleostomi</taxon>
        <taxon>Amphibia</taxon>
        <taxon>Batrachia</taxon>
        <taxon>Caudata</taxon>
        <taxon>Salamandroidea</taxon>
        <taxon>Salamandridae</taxon>
        <taxon>Pleurodelinae</taxon>
        <taxon>Pleurodeles</taxon>
    </lineage>
</organism>
<comment type="caution">
    <text evidence="2">The sequence shown here is derived from an EMBL/GenBank/DDBJ whole genome shotgun (WGS) entry which is preliminary data.</text>
</comment>